<dbReference type="PROSITE" id="PS50146">
    <property type="entry name" value="DAGK"/>
    <property type="match status" value="1"/>
</dbReference>
<name>G0UNF1_TRYCI</name>
<dbReference type="VEuPathDB" id="TriTrypDB:TcIL3000_6_1430"/>
<reference evidence="3" key="1">
    <citation type="journal article" date="2012" name="Proc. Natl. Acad. Sci. U.S.A.">
        <title>Antigenic diversity is generated by distinct evolutionary mechanisms in African trypanosome species.</title>
        <authorList>
            <person name="Jackson A.P."/>
            <person name="Berry A."/>
            <person name="Aslett M."/>
            <person name="Allison H.C."/>
            <person name="Burton P."/>
            <person name="Vavrova-Anderson J."/>
            <person name="Brown R."/>
            <person name="Browne H."/>
            <person name="Corton N."/>
            <person name="Hauser H."/>
            <person name="Gamble J."/>
            <person name="Gilderthorp R."/>
            <person name="Marcello L."/>
            <person name="McQuillan J."/>
            <person name="Otto T.D."/>
            <person name="Quail M.A."/>
            <person name="Sanders M.J."/>
            <person name="van Tonder A."/>
            <person name="Ginger M.L."/>
            <person name="Field M.C."/>
            <person name="Barry J.D."/>
            <person name="Hertz-Fowler C."/>
            <person name="Berriman M."/>
        </authorList>
    </citation>
    <scope>NUCLEOTIDE SEQUENCE</scope>
    <source>
        <strain evidence="3">IL3000</strain>
    </source>
</reference>
<dbReference type="GO" id="GO:0016773">
    <property type="term" value="F:phosphotransferase activity, alcohol group as acceptor"/>
    <property type="evidence" value="ECO:0007669"/>
    <property type="project" value="UniProtKB-ARBA"/>
</dbReference>
<evidence type="ECO:0000256" key="1">
    <source>
        <dbReference type="SAM" id="Phobius"/>
    </source>
</evidence>
<keyword evidence="1" id="KW-0812">Transmembrane</keyword>
<dbReference type="PANTHER" id="PTHR12358">
    <property type="entry name" value="SPHINGOSINE KINASE"/>
    <property type="match status" value="1"/>
</dbReference>
<proteinExistence type="predicted"/>
<dbReference type="InterPro" id="IPR001206">
    <property type="entry name" value="Diacylglycerol_kinase_cat_dom"/>
</dbReference>
<dbReference type="InterPro" id="IPR016064">
    <property type="entry name" value="NAD/diacylglycerol_kinase_sf"/>
</dbReference>
<accession>G0UNF1</accession>
<keyword evidence="1" id="KW-1133">Transmembrane helix</keyword>
<dbReference type="GO" id="GO:0005737">
    <property type="term" value="C:cytoplasm"/>
    <property type="evidence" value="ECO:0007669"/>
    <property type="project" value="TreeGrafter"/>
</dbReference>
<evidence type="ECO:0000259" key="2">
    <source>
        <dbReference type="PROSITE" id="PS50146"/>
    </source>
</evidence>
<dbReference type="InterPro" id="IPR050187">
    <property type="entry name" value="Lipid_Phosphate_FormReg"/>
</dbReference>
<dbReference type="Pfam" id="PF00781">
    <property type="entry name" value="DAGK_cat"/>
    <property type="match status" value="1"/>
</dbReference>
<dbReference type="PANTHER" id="PTHR12358:SF31">
    <property type="entry name" value="ACYLGLYCEROL KINASE, MITOCHONDRIAL"/>
    <property type="match status" value="1"/>
</dbReference>
<keyword evidence="1" id="KW-0472">Membrane</keyword>
<dbReference type="GO" id="GO:0046512">
    <property type="term" value="P:sphingosine biosynthetic process"/>
    <property type="evidence" value="ECO:0007669"/>
    <property type="project" value="TreeGrafter"/>
</dbReference>
<dbReference type="SUPFAM" id="SSF111331">
    <property type="entry name" value="NAD kinase/diacylglycerol kinase-like"/>
    <property type="match status" value="1"/>
</dbReference>
<gene>
    <name evidence="3" type="ORF">TCIL3000_6_1430</name>
</gene>
<dbReference type="GO" id="GO:0001727">
    <property type="term" value="F:lipid kinase activity"/>
    <property type="evidence" value="ECO:0007669"/>
    <property type="project" value="UniProtKB-ARBA"/>
</dbReference>
<organism evidence="3">
    <name type="scientific">Trypanosoma congolense (strain IL3000)</name>
    <dbReference type="NCBI Taxonomy" id="1068625"/>
    <lineage>
        <taxon>Eukaryota</taxon>
        <taxon>Discoba</taxon>
        <taxon>Euglenozoa</taxon>
        <taxon>Kinetoplastea</taxon>
        <taxon>Metakinetoplastina</taxon>
        <taxon>Trypanosomatida</taxon>
        <taxon>Trypanosomatidae</taxon>
        <taxon>Trypanosoma</taxon>
        <taxon>Nannomonas</taxon>
    </lineage>
</organism>
<dbReference type="EMBL" id="HE575319">
    <property type="protein sequence ID" value="CCC90911.1"/>
    <property type="molecule type" value="Genomic_DNA"/>
</dbReference>
<dbReference type="InterPro" id="IPR017438">
    <property type="entry name" value="ATP-NAD_kinase_N"/>
</dbReference>
<feature type="domain" description="DAGKc" evidence="2">
    <location>
        <begin position="36"/>
        <end position="170"/>
    </location>
</feature>
<evidence type="ECO:0000313" key="3">
    <source>
        <dbReference type="EMBL" id="CCC90911.1"/>
    </source>
</evidence>
<sequence>MWKEREGLRCCRGLFRLYYYYYSVHLPIFFFFPAMSRFKQCLAVINTRSGAREGLSVFASALQRYLDNAGIVHHDFCVPERDIAHVMAHHAGNVDAVVVCGGDGTLSSVVNVLAATPGHPLISTPIVSVPCGLQNSIAASLGIYSAERSVSAFVIGSLQQVPLWEVRINGAVARYIVSYIAVGTYAMCVKRLHDLDAVGDDFVALPMVKGKYRMGALYTALRNEVVPCSAKVTYGGEGGNGKAGKHGRAPLLIASPMKMLLAAQMPLQHRHYTLTPRATFKCGSLCVTYATEAATRLRIWHLLSREAAQGVVMHEDGVGEVVGVSEVELEVHDASWSGCGQSDVIMMLDGEAVRLPPGTKVLVQRVPCRVLFASC</sequence>
<protein>
    <submittedName>
        <fullName evidence="3">Uncharacterized protein TCIL3000_6_1430</fullName>
    </submittedName>
</protein>
<dbReference type="GO" id="GO:0016020">
    <property type="term" value="C:membrane"/>
    <property type="evidence" value="ECO:0007669"/>
    <property type="project" value="TreeGrafter"/>
</dbReference>
<dbReference type="AlphaFoldDB" id="G0UNF1"/>
<dbReference type="Gene3D" id="3.40.50.10330">
    <property type="entry name" value="Probable inorganic polyphosphate/atp-NAD kinase, domain 1"/>
    <property type="match status" value="1"/>
</dbReference>
<feature type="transmembrane region" description="Helical" evidence="1">
    <location>
        <begin position="20"/>
        <end position="38"/>
    </location>
</feature>